<keyword evidence="7 8" id="KW-0472">Membrane</keyword>
<evidence type="ECO:0000256" key="9">
    <source>
        <dbReference type="SAM" id="Phobius"/>
    </source>
</evidence>
<name>A0AAT9G865_9RICK</name>
<protein>
    <recommendedName>
        <fullName evidence="8">Biotin transporter</fullName>
    </recommendedName>
</protein>
<evidence type="ECO:0000256" key="6">
    <source>
        <dbReference type="ARBA" id="ARBA00022989"/>
    </source>
</evidence>
<evidence type="ECO:0000313" key="10">
    <source>
        <dbReference type="EMBL" id="BFD45977.1"/>
    </source>
</evidence>
<feature type="transmembrane region" description="Helical" evidence="9">
    <location>
        <begin position="81"/>
        <end position="103"/>
    </location>
</feature>
<dbReference type="Gene3D" id="1.10.1760.20">
    <property type="match status" value="1"/>
</dbReference>
<evidence type="ECO:0000256" key="5">
    <source>
        <dbReference type="ARBA" id="ARBA00022692"/>
    </source>
</evidence>
<proteinExistence type="inferred from homology"/>
<accession>A0AAT9G865</accession>
<keyword evidence="5 9" id="KW-0812">Transmembrane</keyword>
<dbReference type="GO" id="GO:0015225">
    <property type="term" value="F:biotin transmembrane transporter activity"/>
    <property type="evidence" value="ECO:0007669"/>
    <property type="project" value="UniProtKB-UniRule"/>
</dbReference>
<organism evidence="10">
    <name type="scientific">Candidatus Tisiphia endosymbiont of Sergentomyia squamirostris</name>
    <dbReference type="NCBI Taxonomy" id="3113639"/>
    <lineage>
        <taxon>Bacteria</taxon>
        <taxon>Pseudomonadati</taxon>
        <taxon>Pseudomonadota</taxon>
        <taxon>Alphaproteobacteria</taxon>
        <taxon>Rickettsiales</taxon>
        <taxon>Rickettsiaceae</taxon>
        <taxon>Rickettsieae</taxon>
        <taxon>Candidatus Tisiphia</taxon>
    </lineage>
</organism>
<evidence type="ECO:0000256" key="3">
    <source>
        <dbReference type="ARBA" id="ARBA00022448"/>
    </source>
</evidence>
<reference evidence="10" key="1">
    <citation type="submission" date="2024-01" db="EMBL/GenBank/DDBJ databases">
        <title>Sequencing the genomes of a sandfly, Sergentomyia squamirostris, and its two endosymbionts.</title>
        <authorList>
            <person name="Itokawa K."/>
            <person name="Sanjoba C."/>
        </authorList>
    </citation>
    <scope>NUCLEOTIDE SEQUENCE</scope>
    <source>
        <strain evidence="10">RiSSQ</strain>
    </source>
</reference>
<keyword evidence="6 9" id="KW-1133">Transmembrane helix</keyword>
<dbReference type="GO" id="GO:0005886">
    <property type="term" value="C:plasma membrane"/>
    <property type="evidence" value="ECO:0007669"/>
    <property type="project" value="UniProtKB-SubCell"/>
</dbReference>
<evidence type="ECO:0000256" key="2">
    <source>
        <dbReference type="ARBA" id="ARBA00010692"/>
    </source>
</evidence>
<dbReference type="PANTHER" id="PTHR34295:SF4">
    <property type="entry name" value="BIOTIN TRANSPORTER BIOY-RELATED"/>
    <property type="match status" value="1"/>
</dbReference>
<sequence>MNTQDIVCIALFAAITAALGIIPGIVISVIGVPISVQSLGVMLSGSILGAKRGALSQILFLGIVSLGLPVLAGGHGGLGPILGPSGGFLLGWPIATFVIGFLFKKSWSNLTNISAFIYIIIGGILIMYTIGILWLNIIINIPINQAFIGSMIFIPGDIIKAIIATTIAMVVKRSYPIIQD</sequence>
<dbReference type="Pfam" id="PF02632">
    <property type="entry name" value="BioY"/>
    <property type="match status" value="1"/>
</dbReference>
<dbReference type="PIRSF" id="PIRSF016661">
    <property type="entry name" value="BioY"/>
    <property type="match status" value="1"/>
</dbReference>
<dbReference type="InterPro" id="IPR003784">
    <property type="entry name" value="BioY"/>
</dbReference>
<evidence type="ECO:0000256" key="7">
    <source>
        <dbReference type="ARBA" id="ARBA00023136"/>
    </source>
</evidence>
<keyword evidence="4 8" id="KW-1003">Cell membrane</keyword>
<evidence type="ECO:0000256" key="8">
    <source>
        <dbReference type="PIRNR" id="PIRNR016661"/>
    </source>
</evidence>
<feature type="transmembrane region" description="Helical" evidence="9">
    <location>
        <begin position="53"/>
        <end position="75"/>
    </location>
</feature>
<evidence type="ECO:0000256" key="1">
    <source>
        <dbReference type="ARBA" id="ARBA00004651"/>
    </source>
</evidence>
<evidence type="ECO:0000256" key="4">
    <source>
        <dbReference type="ARBA" id="ARBA00022475"/>
    </source>
</evidence>
<feature type="transmembrane region" description="Helical" evidence="9">
    <location>
        <begin position="147"/>
        <end position="171"/>
    </location>
</feature>
<dbReference type="EMBL" id="AP029170">
    <property type="protein sequence ID" value="BFD45977.1"/>
    <property type="molecule type" value="Genomic_DNA"/>
</dbReference>
<comment type="similarity">
    <text evidence="2 8">Belongs to the BioY family.</text>
</comment>
<feature type="transmembrane region" description="Helical" evidence="9">
    <location>
        <begin position="6"/>
        <end position="32"/>
    </location>
</feature>
<keyword evidence="3 8" id="KW-0813">Transport</keyword>
<dbReference type="PANTHER" id="PTHR34295">
    <property type="entry name" value="BIOTIN TRANSPORTER BIOY"/>
    <property type="match status" value="1"/>
</dbReference>
<dbReference type="AlphaFoldDB" id="A0AAT9G865"/>
<feature type="transmembrane region" description="Helical" evidence="9">
    <location>
        <begin position="115"/>
        <end position="141"/>
    </location>
</feature>
<gene>
    <name evidence="10" type="ORF">DMENIID0002_06230</name>
</gene>
<comment type="subcellular location">
    <subcellularLocation>
        <location evidence="1 8">Cell membrane</location>
        <topology evidence="1 8">Multi-pass membrane protein</topology>
    </subcellularLocation>
</comment>